<evidence type="ECO:0000313" key="3">
    <source>
        <dbReference type="Proteomes" id="UP000824241"/>
    </source>
</evidence>
<reference evidence="2" key="2">
    <citation type="journal article" date="2021" name="PeerJ">
        <title>Extensive microbial diversity within the chicken gut microbiome revealed by metagenomics and culture.</title>
        <authorList>
            <person name="Gilroy R."/>
            <person name="Ravi A."/>
            <person name="Getino M."/>
            <person name="Pursley I."/>
            <person name="Horton D.L."/>
            <person name="Alikhan N.F."/>
            <person name="Baker D."/>
            <person name="Gharbi K."/>
            <person name="Hall N."/>
            <person name="Watson M."/>
            <person name="Adriaenssens E.M."/>
            <person name="Foster-Nyarko E."/>
            <person name="Jarju S."/>
            <person name="Secka A."/>
            <person name="Antonio M."/>
            <person name="Oren A."/>
            <person name="Chaudhuri R.R."/>
            <person name="La Ragione R."/>
            <person name="Hildebrand F."/>
            <person name="Pallen M.J."/>
        </authorList>
    </citation>
    <scope>NUCLEOTIDE SEQUENCE</scope>
    <source>
        <strain evidence="2">CHK189-12415</strain>
    </source>
</reference>
<dbReference type="Proteomes" id="UP000824241">
    <property type="component" value="Unassembled WGS sequence"/>
</dbReference>
<feature type="transmembrane region" description="Helical" evidence="1">
    <location>
        <begin position="53"/>
        <end position="71"/>
    </location>
</feature>
<accession>A0A9D1DYL0</accession>
<comment type="caution">
    <text evidence="2">The sequence shown here is derived from an EMBL/GenBank/DDBJ whole genome shotgun (WGS) entry which is preliminary data.</text>
</comment>
<keyword evidence="1" id="KW-0472">Membrane</keyword>
<feature type="transmembrane region" description="Helical" evidence="1">
    <location>
        <begin position="21"/>
        <end position="47"/>
    </location>
</feature>
<proteinExistence type="predicted"/>
<dbReference type="EMBL" id="DVHA01000275">
    <property type="protein sequence ID" value="HIR61590.1"/>
    <property type="molecule type" value="Genomic_DNA"/>
</dbReference>
<name>A0A9D1DYL0_9FIRM</name>
<gene>
    <name evidence="2" type="ORF">IAB37_08465</name>
</gene>
<keyword evidence="1" id="KW-0812">Transmembrane</keyword>
<evidence type="ECO:0000313" key="2">
    <source>
        <dbReference type="EMBL" id="HIR61590.1"/>
    </source>
</evidence>
<sequence>MYFKENEYDQMISRGRSDERVVGKVNLWTGALALILLIGAVAVILLLSIGEGWWALGAGVLTAALFVLAVWDPARVLKKRTRPESRLDVKSRE</sequence>
<organism evidence="2 3">
    <name type="scientific">Candidatus Faecivivens stercoravium</name>
    <dbReference type="NCBI Taxonomy" id="2840803"/>
    <lineage>
        <taxon>Bacteria</taxon>
        <taxon>Bacillati</taxon>
        <taxon>Bacillota</taxon>
        <taxon>Clostridia</taxon>
        <taxon>Eubacteriales</taxon>
        <taxon>Oscillospiraceae</taxon>
        <taxon>Oscillospiraceae incertae sedis</taxon>
        <taxon>Candidatus Faecivivens</taxon>
    </lineage>
</organism>
<keyword evidence="1" id="KW-1133">Transmembrane helix</keyword>
<protein>
    <submittedName>
        <fullName evidence="2">Uncharacterized protein</fullName>
    </submittedName>
</protein>
<reference evidence="2" key="1">
    <citation type="submission" date="2020-10" db="EMBL/GenBank/DDBJ databases">
        <authorList>
            <person name="Gilroy R."/>
        </authorList>
    </citation>
    <scope>NUCLEOTIDE SEQUENCE</scope>
    <source>
        <strain evidence="2">CHK189-12415</strain>
    </source>
</reference>
<dbReference type="AlphaFoldDB" id="A0A9D1DYL0"/>
<evidence type="ECO:0000256" key="1">
    <source>
        <dbReference type="SAM" id="Phobius"/>
    </source>
</evidence>